<dbReference type="SMART" id="SM00175">
    <property type="entry name" value="RAB"/>
    <property type="match status" value="1"/>
</dbReference>
<keyword evidence="9" id="KW-0472">Membrane</keyword>
<dbReference type="GO" id="GO:0007010">
    <property type="term" value="P:cytoskeleton organization"/>
    <property type="evidence" value="ECO:0007669"/>
    <property type="project" value="UniProtKB-ARBA"/>
</dbReference>
<dbReference type="CDD" id="cd04130">
    <property type="entry name" value="Wrch_1"/>
    <property type="match status" value="1"/>
</dbReference>
<dbReference type="PROSITE" id="PS51421">
    <property type="entry name" value="RAS"/>
    <property type="match status" value="1"/>
</dbReference>
<accession>A0A6F9DQ59</accession>
<dbReference type="GO" id="GO:0046872">
    <property type="term" value="F:metal ion binding"/>
    <property type="evidence" value="ECO:0007669"/>
    <property type="project" value="UniProtKB-KW"/>
</dbReference>
<dbReference type="SUPFAM" id="SSF52540">
    <property type="entry name" value="P-loop containing nucleoside triphosphate hydrolases"/>
    <property type="match status" value="1"/>
</dbReference>
<evidence type="ECO:0000256" key="10">
    <source>
        <dbReference type="ARBA" id="ARBA00023139"/>
    </source>
</evidence>
<dbReference type="NCBIfam" id="TIGR00231">
    <property type="entry name" value="small_GTP"/>
    <property type="match status" value="1"/>
</dbReference>
<evidence type="ECO:0000256" key="5">
    <source>
        <dbReference type="ARBA" id="ARBA00022723"/>
    </source>
</evidence>
<organism evidence="12">
    <name type="scientific">Phallusia mammillata</name>
    <dbReference type="NCBI Taxonomy" id="59560"/>
    <lineage>
        <taxon>Eukaryota</taxon>
        <taxon>Metazoa</taxon>
        <taxon>Chordata</taxon>
        <taxon>Tunicata</taxon>
        <taxon>Ascidiacea</taxon>
        <taxon>Phlebobranchia</taxon>
        <taxon>Ascidiidae</taxon>
        <taxon>Phallusia</taxon>
    </lineage>
</organism>
<evidence type="ECO:0000256" key="9">
    <source>
        <dbReference type="ARBA" id="ARBA00023136"/>
    </source>
</evidence>
<dbReference type="GO" id="GO:0005525">
    <property type="term" value="F:GTP binding"/>
    <property type="evidence" value="ECO:0007669"/>
    <property type="project" value="UniProtKB-KW"/>
</dbReference>
<keyword evidence="4" id="KW-0597">Phosphoprotein</keyword>
<evidence type="ECO:0000256" key="2">
    <source>
        <dbReference type="ARBA" id="ARBA00004342"/>
    </source>
</evidence>
<name>A0A6F9DQ59_9ASCI</name>
<comment type="cofactor">
    <cofactor evidence="1">
        <name>Mg(2+)</name>
        <dbReference type="ChEBI" id="CHEBI:18420"/>
    </cofactor>
</comment>
<dbReference type="InterPro" id="IPR003578">
    <property type="entry name" value="Small_GTPase_Rho"/>
</dbReference>
<keyword evidence="6" id="KW-0547">Nucleotide-binding</keyword>
<sequence length="254" mass="28817">MAPDAPRYGHHDFPVAEALTAEEKCQQPAPEKRLKCVLVGDGAVGKTSLVVSYSTNGYPTEYVPTAFDNYSVRVNVDNQAVRLQICDTAGQDEFDNMRPLCYPGTDVVLVCFSVIRPTSLGNVRDKWLPEIRKHLPKVPVILVGTKTDVRTSVDVLVDLARYSEQPVTEAEGHQFAAEVGASKYVECSSLTQKHLKDVFDSAILDAFEHREHLERKCKRSWRKKSMAKREQTQWRALEMRRKSVVWWKKAFCFA</sequence>
<protein>
    <submittedName>
        <fullName evidence="12">Wrch protein</fullName>
    </submittedName>
</protein>
<keyword evidence="8" id="KW-0342">GTP-binding</keyword>
<dbReference type="AlphaFoldDB" id="A0A6F9DQ59"/>
<evidence type="ECO:0000256" key="6">
    <source>
        <dbReference type="ARBA" id="ARBA00022741"/>
    </source>
</evidence>
<dbReference type="PROSITE" id="PS51419">
    <property type="entry name" value="RAB"/>
    <property type="match status" value="1"/>
</dbReference>
<evidence type="ECO:0000256" key="7">
    <source>
        <dbReference type="ARBA" id="ARBA00022842"/>
    </source>
</evidence>
<evidence type="ECO:0000313" key="12">
    <source>
        <dbReference type="EMBL" id="CAB3265574.1"/>
    </source>
</evidence>
<keyword evidence="11" id="KW-0449">Lipoprotein</keyword>
<gene>
    <name evidence="12" type="primary">Rhou-001</name>
</gene>
<dbReference type="SMART" id="SM00174">
    <property type="entry name" value="RHO"/>
    <property type="match status" value="1"/>
</dbReference>
<dbReference type="FunFam" id="3.40.50.300:FF:000561">
    <property type="entry name" value="rho-related GTP-binding protein RhoV"/>
    <property type="match status" value="1"/>
</dbReference>
<evidence type="ECO:0000256" key="3">
    <source>
        <dbReference type="ARBA" id="ARBA00022475"/>
    </source>
</evidence>
<dbReference type="EMBL" id="LR789712">
    <property type="protein sequence ID" value="CAB3265574.1"/>
    <property type="molecule type" value="mRNA"/>
</dbReference>
<dbReference type="GO" id="GO:0007264">
    <property type="term" value="P:small GTPase-mediated signal transduction"/>
    <property type="evidence" value="ECO:0007669"/>
    <property type="project" value="InterPro"/>
</dbReference>
<evidence type="ECO:0000256" key="8">
    <source>
        <dbReference type="ARBA" id="ARBA00023134"/>
    </source>
</evidence>
<dbReference type="Pfam" id="PF00071">
    <property type="entry name" value="Ras"/>
    <property type="match status" value="1"/>
</dbReference>
<dbReference type="InterPro" id="IPR001806">
    <property type="entry name" value="Small_GTPase"/>
</dbReference>
<dbReference type="GO" id="GO:0008360">
    <property type="term" value="P:regulation of cell shape"/>
    <property type="evidence" value="ECO:0007669"/>
    <property type="project" value="UniProtKB-ARBA"/>
</dbReference>
<comment type="subcellular location">
    <subcellularLocation>
        <location evidence="2">Cell membrane</location>
        <topology evidence="2">Lipid-anchor</topology>
        <orientation evidence="2">Cytoplasmic side</orientation>
    </subcellularLocation>
</comment>
<dbReference type="SMART" id="SM00173">
    <property type="entry name" value="RAS"/>
    <property type="match status" value="1"/>
</dbReference>
<dbReference type="PANTHER" id="PTHR24072">
    <property type="entry name" value="RHO FAMILY GTPASE"/>
    <property type="match status" value="1"/>
</dbReference>
<dbReference type="GO" id="GO:0003924">
    <property type="term" value="F:GTPase activity"/>
    <property type="evidence" value="ECO:0007669"/>
    <property type="project" value="InterPro"/>
</dbReference>
<evidence type="ECO:0000256" key="1">
    <source>
        <dbReference type="ARBA" id="ARBA00001946"/>
    </source>
</evidence>
<evidence type="ECO:0000256" key="4">
    <source>
        <dbReference type="ARBA" id="ARBA00022553"/>
    </source>
</evidence>
<keyword evidence="10" id="KW-0564">Palmitate</keyword>
<dbReference type="GO" id="GO:0005886">
    <property type="term" value="C:plasma membrane"/>
    <property type="evidence" value="ECO:0007669"/>
    <property type="project" value="UniProtKB-SubCell"/>
</dbReference>
<dbReference type="InterPro" id="IPR005225">
    <property type="entry name" value="Small_GTP-bd"/>
</dbReference>
<dbReference type="InterPro" id="IPR027417">
    <property type="entry name" value="P-loop_NTPase"/>
</dbReference>
<dbReference type="Gene3D" id="3.40.50.300">
    <property type="entry name" value="P-loop containing nucleotide triphosphate hydrolases"/>
    <property type="match status" value="1"/>
</dbReference>
<dbReference type="PROSITE" id="PS51420">
    <property type="entry name" value="RHO"/>
    <property type="match status" value="1"/>
</dbReference>
<evidence type="ECO:0000256" key="11">
    <source>
        <dbReference type="ARBA" id="ARBA00023288"/>
    </source>
</evidence>
<keyword evidence="3" id="KW-1003">Cell membrane</keyword>
<keyword evidence="5" id="KW-0479">Metal-binding</keyword>
<dbReference type="PRINTS" id="PR00449">
    <property type="entry name" value="RASTRNSFRMNG"/>
</dbReference>
<keyword evidence="7" id="KW-0460">Magnesium</keyword>
<proteinExistence type="evidence at transcript level"/>
<reference evidence="12" key="1">
    <citation type="submission" date="2020-04" db="EMBL/GenBank/DDBJ databases">
        <authorList>
            <person name="Neveu A P."/>
        </authorList>
    </citation>
    <scope>NUCLEOTIDE SEQUENCE</scope>
    <source>
        <tissue evidence="12">Whole embryo</tissue>
    </source>
</reference>